<keyword evidence="3" id="KW-1185">Reference proteome</keyword>
<dbReference type="STRING" id="475255.SAMN04488101_106102"/>
<gene>
    <name evidence="2" type="ORF">SAMN04488101_106102</name>
</gene>
<accession>A0A1W2DBW0</accession>
<dbReference type="PANTHER" id="PTHR43143:SF1">
    <property type="entry name" value="SERINE_THREONINE-PROTEIN PHOSPHATASE CPPED1"/>
    <property type="match status" value="1"/>
</dbReference>
<dbReference type="Pfam" id="PF00149">
    <property type="entry name" value="Metallophos"/>
    <property type="match status" value="1"/>
</dbReference>
<dbReference type="PROSITE" id="PS51257">
    <property type="entry name" value="PROKAR_LIPOPROTEIN"/>
    <property type="match status" value="1"/>
</dbReference>
<evidence type="ECO:0000313" key="2">
    <source>
        <dbReference type="EMBL" id="SMC94596.1"/>
    </source>
</evidence>
<dbReference type="Proteomes" id="UP000192678">
    <property type="component" value="Unassembled WGS sequence"/>
</dbReference>
<organism evidence="2 3">
    <name type="scientific">Pedobacter nyackensis</name>
    <dbReference type="NCBI Taxonomy" id="475255"/>
    <lineage>
        <taxon>Bacteria</taxon>
        <taxon>Pseudomonadati</taxon>
        <taxon>Bacteroidota</taxon>
        <taxon>Sphingobacteriia</taxon>
        <taxon>Sphingobacteriales</taxon>
        <taxon>Sphingobacteriaceae</taxon>
        <taxon>Pedobacter</taxon>
    </lineage>
</organism>
<dbReference type="InterPro" id="IPR029052">
    <property type="entry name" value="Metallo-depent_PP-like"/>
</dbReference>
<dbReference type="InterPro" id="IPR004843">
    <property type="entry name" value="Calcineurin-like_PHP"/>
</dbReference>
<name>A0A1W2DBW0_9SPHI</name>
<dbReference type="AlphaFoldDB" id="A0A1W2DBW0"/>
<protein>
    <submittedName>
        <fullName evidence="2">Calcineurin-like phosphoesterase</fullName>
    </submittedName>
</protein>
<dbReference type="Gene3D" id="3.60.21.10">
    <property type="match status" value="1"/>
</dbReference>
<dbReference type="InterPro" id="IPR051918">
    <property type="entry name" value="STPP_CPPED1"/>
</dbReference>
<reference evidence="2 3" key="1">
    <citation type="submission" date="2017-04" db="EMBL/GenBank/DDBJ databases">
        <authorList>
            <person name="Afonso C.L."/>
            <person name="Miller P.J."/>
            <person name="Scott M.A."/>
            <person name="Spackman E."/>
            <person name="Goraichik I."/>
            <person name="Dimitrov K.M."/>
            <person name="Suarez D.L."/>
            <person name="Swayne D.E."/>
        </authorList>
    </citation>
    <scope>NUCLEOTIDE SEQUENCE [LARGE SCALE GENOMIC DNA]</scope>
    <source>
        <strain evidence="2 3">DSM 19625</strain>
    </source>
</reference>
<proteinExistence type="predicted"/>
<dbReference type="RefSeq" id="WP_084289709.1">
    <property type="nucleotide sequence ID" value="NZ_FWYB01000006.1"/>
</dbReference>
<evidence type="ECO:0000313" key="3">
    <source>
        <dbReference type="Proteomes" id="UP000192678"/>
    </source>
</evidence>
<dbReference type="EMBL" id="FWYB01000006">
    <property type="protein sequence ID" value="SMC94596.1"/>
    <property type="molecule type" value="Genomic_DNA"/>
</dbReference>
<sequence>MKTFTLFFICIILSSCNHFEFSPNQTFDSISLKDINATNLKRLGSGVNDDTVKFVLTGDSQRSRDETVKLCRTVNAIDGIDLVVLAGDITEFGALKEMLWISRTLQDLTMPYVAVIGNHDETGRGKESFRNMFGELNYSFVYGGIKFICHDTNSREYDFNGQVPNMPWMKEQLKPSQDVTGFVAVSHVPVNSLDFDSKLREDYMASFAQTPGFLASLHAHTHNHEVLYPDKSGIPYIVTSSIGNREFLVIQIVNNKLSFERVPF</sequence>
<dbReference type="GO" id="GO:0016787">
    <property type="term" value="F:hydrolase activity"/>
    <property type="evidence" value="ECO:0007669"/>
    <property type="project" value="InterPro"/>
</dbReference>
<evidence type="ECO:0000259" key="1">
    <source>
        <dbReference type="Pfam" id="PF00149"/>
    </source>
</evidence>
<dbReference type="PANTHER" id="PTHR43143">
    <property type="entry name" value="METALLOPHOSPHOESTERASE, CALCINEURIN SUPERFAMILY"/>
    <property type="match status" value="1"/>
</dbReference>
<feature type="domain" description="Calcineurin-like phosphoesterase" evidence="1">
    <location>
        <begin position="53"/>
        <end position="223"/>
    </location>
</feature>
<dbReference type="OrthoDB" id="5464520at2"/>
<dbReference type="SUPFAM" id="SSF56300">
    <property type="entry name" value="Metallo-dependent phosphatases"/>
    <property type="match status" value="1"/>
</dbReference>